<sequence>MNPIGAFGLGGLTACMLALILTGVIRLIDDHHDRKGKH</sequence>
<keyword evidence="1" id="KW-0812">Transmembrane</keyword>
<feature type="transmembrane region" description="Helical" evidence="1">
    <location>
        <begin position="6"/>
        <end position="28"/>
    </location>
</feature>
<gene>
    <name evidence="2" type="ORF">B1526_1284</name>
</gene>
<dbReference type="Proteomes" id="UP000218399">
    <property type="component" value="Unassembled WGS sequence"/>
</dbReference>
<dbReference type="EMBL" id="MVOH01000015">
    <property type="protein sequence ID" value="PAU67200.1"/>
    <property type="molecule type" value="Genomic_DNA"/>
</dbReference>
<name>A0A2A2EDY2_9BIFI</name>
<evidence type="ECO:0000313" key="2">
    <source>
        <dbReference type="EMBL" id="PAU67200.1"/>
    </source>
</evidence>
<keyword evidence="1" id="KW-0472">Membrane</keyword>
<comment type="caution">
    <text evidence="2">The sequence shown here is derived from an EMBL/GenBank/DDBJ whole genome shotgun (WGS) entry which is preliminary data.</text>
</comment>
<dbReference type="AlphaFoldDB" id="A0A2A2EDY2"/>
<accession>A0A2A2EDY2</accession>
<keyword evidence="1" id="KW-1133">Transmembrane helix</keyword>
<evidence type="ECO:0000256" key="1">
    <source>
        <dbReference type="SAM" id="Phobius"/>
    </source>
</evidence>
<reference evidence="2 3" key="1">
    <citation type="journal article" date="2017" name="ISME J.">
        <title>Unveiling bifidobacterial biogeography across the mammalian branch of the tree of life.</title>
        <authorList>
            <person name="Milani C."/>
            <person name="Mangifesta M."/>
            <person name="Mancabelli L."/>
            <person name="Lugli G.A."/>
            <person name="James K."/>
            <person name="Duranti S."/>
            <person name="Turroni F."/>
            <person name="Ferrario C."/>
            <person name="Ossiprandi M.C."/>
            <person name="van Sinderen D."/>
            <person name="Ventura M."/>
        </authorList>
    </citation>
    <scope>NUCLEOTIDE SEQUENCE [LARGE SCALE GENOMIC DNA]</scope>
    <source>
        <strain evidence="3">Ham19E</strain>
    </source>
</reference>
<proteinExistence type="predicted"/>
<keyword evidence="3" id="KW-1185">Reference proteome</keyword>
<organism evidence="2 3">
    <name type="scientific">Bifidobacterium criceti</name>
    <dbReference type="NCBI Taxonomy" id="1960969"/>
    <lineage>
        <taxon>Bacteria</taxon>
        <taxon>Bacillati</taxon>
        <taxon>Actinomycetota</taxon>
        <taxon>Actinomycetes</taxon>
        <taxon>Bifidobacteriales</taxon>
        <taxon>Bifidobacteriaceae</taxon>
        <taxon>Bifidobacterium</taxon>
    </lineage>
</organism>
<protein>
    <submittedName>
        <fullName evidence="2">Uncharacterized protein</fullName>
    </submittedName>
</protein>
<evidence type="ECO:0000313" key="3">
    <source>
        <dbReference type="Proteomes" id="UP000218399"/>
    </source>
</evidence>